<dbReference type="Proteomes" id="UP001165121">
    <property type="component" value="Unassembled WGS sequence"/>
</dbReference>
<evidence type="ECO:0000313" key="2">
    <source>
        <dbReference type="EMBL" id="GMF43388.1"/>
    </source>
</evidence>
<name>A0A9W6XQV5_9STRA</name>
<evidence type="ECO:0000313" key="3">
    <source>
        <dbReference type="Proteomes" id="UP001165121"/>
    </source>
</evidence>
<gene>
    <name evidence="2" type="ORF">Pfra01_001465300</name>
</gene>
<evidence type="ECO:0000256" key="1">
    <source>
        <dbReference type="SAM" id="MobiDB-lite"/>
    </source>
</evidence>
<accession>A0A9W6XQV5</accession>
<feature type="region of interest" description="Disordered" evidence="1">
    <location>
        <begin position="68"/>
        <end position="87"/>
    </location>
</feature>
<reference evidence="2" key="1">
    <citation type="submission" date="2023-04" db="EMBL/GenBank/DDBJ databases">
        <title>Phytophthora fragariaefolia NBRC 109709.</title>
        <authorList>
            <person name="Ichikawa N."/>
            <person name="Sato H."/>
            <person name="Tonouchi N."/>
        </authorList>
    </citation>
    <scope>NUCLEOTIDE SEQUENCE</scope>
    <source>
        <strain evidence="2">NBRC 109709</strain>
    </source>
</reference>
<comment type="caution">
    <text evidence="2">The sequence shown here is derived from an EMBL/GenBank/DDBJ whole genome shotgun (WGS) entry which is preliminary data.</text>
</comment>
<organism evidence="2 3">
    <name type="scientific">Phytophthora fragariaefolia</name>
    <dbReference type="NCBI Taxonomy" id="1490495"/>
    <lineage>
        <taxon>Eukaryota</taxon>
        <taxon>Sar</taxon>
        <taxon>Stramenopiles</taxon>
        <taxon>Oomycota</taxon>
        <taxon>Peronosporomycetes</taxon>
        <taxon>Peronosporales</taxon>
        <taxon>Peronosporaceae</taxon>
        <taxon>Phytophthora</taxon>
    </lineage>
</organism>
<proteinExistence type="predicted"/>
<keyword evidence="3" id="KW-1185">Reference proteome</keyword>
<feature type="compositionally biased region" description="Low complexity" evidence="1">
    <location>
        <begin position="68"/>
        <end position="77"/>
    </location>
</feature>
<dbReference type="AlphaFoldDB" id="A0A9W6XQV5"/>
<sequence length="137" mass="13954">MLPTAEHLNPGLVESPTASIEASTVAMASFMTSGFVRVCGGGGLAGGAGRGGGSRCVLLANSKLSSARAAPGAASPRRSQRTQSTCTSKRDIGRYNDCNQLQAWTSTDPKIRCSVRLGKNTCFGGVSDVTSSGIADV</sequence>
<dbReference type="EMBL" id="BSXT01001531">
    <property type="protein sequence ID" value="GMF43388.1"/>
    <property type="molecule type" value="Genomic_DNA"/>
</dbReference>
<protein>
    <submittedName>
        <fullName evidence="2">Unnamed protein product</fullName>
    </submittedName>
</protein>